<comment type="caution">
    <text evidence="2">The sequence shown here is derived from an EMBL/GenBank/DDBJ whole genome shotgun (WGS) entry which is preliminary data.</text>
</comment>
<reference evidence="2 3" key="1">
    <citation type="journal article" date="2024" name="Nat. Commun.">
        <title>Phylogenomics reveals the evolutionary origins of lichenization in chlorophyte algae.</title>
        <authorList>
            <person name="Puginier C."/>
            <person name="Libourel C."/>
            <person name="Otte J."/>
            <person name="Skaloud P."/>
            <person name="Haon M."/>
            <person name="Grisel S."/>
            <person name="Petersen M."/>
            <person name="Berrin J.G."/>
            <person name="Delaux P.M."/>
            <person name="Dal Grande F."/>
            <person name="Keller J."/>
        </authorList>
    </citation>
    <scope>NUCLEOTIDE SEQUENCE [LARGE SCALE GENOMIC DNA]</scope>
    <source>
        <strain evidence="2 3">SAG 2036</strain>
    </source>
</reference>
<evidence type="ECO:0000313" key="2">
    <source>
        <dbReference type="EMBL" id="KAK9804593.1"/>
    </source>
</evidence>
<name>A0AAW1P986_9CHLO</name>
<gene>
    <name evidence="2" type="ORF">WJX73_004621</name>
</gene>
<dbReference type="PROSITE" id="PS51257">
    <property type="entry name" value="PROKAR_LIPOPROTEIN"/>
    <property type="match status" value="1"/>
</dbReference>
<dbReference type="EMBL" id="JALJOQ010000049">
    <property type="protein sequence ID" value="KAK9804593.1"/>
    <property type="molecule type" value="Genomic_DNA"/>
</dbReference>
<keyword evidence="1" id="KW-0732">Signal</keyword>
<protein>
    <submittedName>
        <fullName evidence="2">Uncharacterized protein</fullName>
    </submittedName>
</protein>
<feature type="signal peptide" evidence="1">
    <location>
        <begin position="1"/>
        <end position="21"/>
    </location>
</feature>
<evidence type="ECO:0000313" key="3">
    <source>
        <dbReference type="Proteomes" id="UP001465755"/>
    </source>
</evidence>
<organism evidence="2 3">
    <name type="scientific">Symbiochloris irregularis</name>
    <dbReference type="NCBI Taxonomy" id="706552"/>
    <lineage>
        <taxon>Eukaryota</taxon>
        <taxon>Viridiplantae</taxon>
        <taxon>Chlorophyta</taxon>
        <taxon>core chlorophytes</taxon>
        <taxon>Trebouxiophyceae</taxon>
        <taxon>Trebouxiales</taxon>
        <taxon>Trebouxiaceae</taxon>
        <taxon>Symbiochloris</taxon>
    </lineage>
</organism>
<sequence>MAVSKIAVLLAVLLAATAVHGRQLMANTSGYACQVTFFDDSFSGGSQTFDATVPANSNGCSQCNNLNLIRTNSWESFLASCGDTINLYDDRNCGGTTAALPARSGVIKGSLANSVDSFTLCQGVKY</sequence>
<evidence type="ECO:0000256" key="1">
    <source>
        <dbReference type="SAM" id="SignalP"/>
    </source>
</evidence>
<feature type="chain" id="PRO_5043351512" evidence="1">
    <location>
        <begin position="22"/>
        <end position="126"/>
    </location>
</feature>
<dbReference type="Proteomes" id="UP001465755">
    <property type="component" value="Unassembled WGS sequence"/>
</dbReference>
<accession>A0AAW1P986</accession>
<proteinExistence type="predicted"/>
<keyword evidence="3" id="KW-1185">Reference proteome</keyword>
<dbReference type="AlphaFoldDB" id="A0AAW1P986"/>